<comment type="similarity">
    <text evidence="1">Belongs to the sel-1 family.</text>
</comment>
<name>A0AAD4DE08_9FUNG</name>
<evidence type="ECO:0000256" key="2">
    <source>
        <dbReference type="SAM" id="MobiDB-lite"/>
    </source>
</evidence>
<evidence type="ECO:0000313" key="3">
    <source>
        <dbReference type="EMBL" id="KAG0275710.1"/>
    </source>
</evidence>
<keyword evidence="4" id="KW-1185">Reference proteome</keyword>
<evidence type="ECO:0000256" key="1">
    <source>
        <dbReference type="ARBA" id="ARBA00038101"/>
    </source>
</evidence>
<comment type="caution">
    <text evidence="3">The sequence shown here is derived from an EMBL/GenBank/DDBJ whole genome shotgun (WGS) entry which is preliminary data.</text>
</comment>
<evidence type="ECO:0008006" key="5">
    <source>
        <dbReference type="Google" id="ProtNLM"/>
    </source>
</evidence>
<dbReference type="SMART" id="SM00671">
    <property type="entry name" value="SEL1"/>
    <property type="match status" value="5"/>
</dbReference>
<reference evidence="3" key="1">
    <citation type="journal article" date="2020" name="Fungal Divers.">
        <title>Resolving the Mortierellaceae phylogeny through synthesis of multi-gene phylogenetics and phylogenomics.</title>
        <authorList>
            <person name="Vandepol N."/>
            <person name="Liber J."/>
            <person name="Desiro A."/>
            <person name="Na H."/>
            <person name="Kennedy M."/>
            <person name="Barry K."/>
            <person name="Grigoriev I.V."/>
            <person name="Miller A.N."/>
            <person name="O'Donnell K."/>
            <person name="Stajich J.E."/>
            <person name="Bonito G."/>
        </authorList>
    </citation>
    <scope>NUCLEOTIDE SEQUENCE</scope>
    <source>
        <strain evidence="3">NRRL 28262</strain>
    </source>
</reference>
<sequence length="360" mass="40232">LDPLRIATVPGTTLDAVIRDRPEEKELSLESLQKMLPDAHQQRDNNKTDTAFNAYAVATTRRNPANGLVEAAWENYTHIDNPDTGPTRRAIYDNHGGSNDKNECNNDLNTGAKEPRVSSNSFLLARVPQESTSAATQVITEIIMNAQLGDMHAQNALGEMYKDGRGVHQDYEAAMDWYLKAAEQGLASAQVNVGDMYDYGRGVPQDFTKAMEWFRKAAAQDYAPAQCSIGQLNCVPQDYSIVMAWYLKAADQENTAAQNNIGWLYQIGLGDPQDYTKVMYWYQEAAKQARTQGYTFYVIPLSSVGWMYDHGLAVTKDFVEALGWYRKVVNNGYSDAKEGVSRLEKQPNSGGAQEEFFLFK</sequence>
<dbReference type="Proteomes" id="UP001194580">
    <property type="component" value="Unassembled WGS sequence"/>
</dbReference>
<dbReference type="EMBL" id="JAAAIL010000446">
    <property type="protein sequence ID" value="KAG0275710.1"/>
    <property type="molecule type" value="Genomic_DNA"/>
</dbReference>
<organism evidence="3 4">
    <name type="scientific">Linnemannia exigua</name>
    <dbReference type="NCBI Taxonomy" id="604196"/>
    <lineage>
        <taxon>Eukaryota</taxon>
        <taxon>Fungi</taxon>
        <taxon>Fungi incertae sedis</taxon>
        <taxon>Mucoromycota</taxon>
        <taxon>Mortierellomycotina</taxon>
        <taxon>Mortierellomycetes</taxon>
        <taxon>Mortierellales</taxon>
        <taxon>Mortierellaceae</taxon>
        <taxon>Linnemannia</taxon>
    </lineage>
</organism>
<dbReference type="SUPFAM" id="SSF81901">
    <property type="entry name" value="HCP-like"/>
    <property type="match status" value="1"/>
</dbReference>
<protein>
    <recommendedName>
        <fullName evidence="5">Sel1 repeat family protein</fullName>
    </recommendedName>
</protein>
<dbReference type="PANTHER" id="PTHR11102:SF160">
    <property type="entry name" value="ERAD-ASSOCIATED E3 UBIQUITIN-PROTEIN LIGASE COMPONENT HRD3"/>
    <property type="match status" value="1"/>
</dbReference>
<dbReference type="AlphaFoldDB" id="A0AAD4DE08"/>
<dbReference type="PANTHER" id="PTHR11102">
    <property type="entry name" value="SEL-1-LIKE PROTEIN"/>
    <property type="match status" value="1"/>
</dbReference>
<dbReference type="InterPro" id="IPR011990">
    <property type="entry name" value="TPR-like_helical_dom_sf"/>
</dbReference>
<feature type="non-terminal residue" evidence="3">
    <location>
        <position position="1"/>
    </location>
</feature>
<dbReference type="Gene3D" id="1.25.40.10">
    <property type="entry name" value="Tetratricopeptide repeat domain"/>
    <property type="match status" value="2"/>
</dbReference>
<dbReference type="InterPro" id="IPR050767">
    <property type="entry name" value="Sel1_AlgK"/>
</dbReference>
<feature type="region of interest" description="Disordered" evidence="2">
    <location>
        <begin position="95"/>
        <end position="115"/>
    </location>
</feature>
<evidence type="ECO:0000313" key="4">
    <source>
        <dbReference type="Proteomes" id="UP001194580"/>
    </source>
</evidence>
<dbReference type="InterPro" id="IPR006597">
    <property type="entry name" value="Sel1-like"/>
</dbReference>
<dbReference type="Pfam" id="PF08238">
    <property type="entry name" value="Sel1"/>
    <property type="match status" value="5"/>
</dbReference>
<accession>A0AAD4DE08</accession>
<gene>
    <name evidence="3" type="ORF">BGZ95_008458</name>
</gene>
<proteinExistence type="inferred from homology"/>